<reference evidence="11" key="1">
    <citation type="submission" date="2025-08" db="UniProtKB">
        <authorList>
            <consortium name="RefSeq"/>
        </authorList>
    </citation>
    <scope>IDENTIFICATION</scope>
</reference>
<feature type="region of interest" description="Disordered" evidence="9">
    <location>
        <begin position="641"/>
        <end position="692"/>
    </location>
</feature>
<feature type="repeat" description="ANK" evidence="8">
    <location>
        <begin position="351"/>
        <end position="383"/>
    </location>
</feature>
<dbReference type="GO" id="GO:0006887">
    <property type="term" value="P:exocytosis"/>
    <property type="evidence" value="ECO:0007669"/>
    <property type="project" value="UniProtKB-KW"/>
</dbReference>
<dbReference type="Proteomes" id="UP000694867">
    <property type="component" value="Unplaced"/>
</dbReference>
<evidence type="ECO:0000256" key="7">
    <source>
        <dbReference type="ARBA" id="ARBA00023298"/>
    </source>
</evidence>
<evidence type="ECO:0000256" key="9">
    <source>
        <dbReference type="SAM" id="MobiDB-lite"/>
    </source>
</evidence>
<keyword evidence="5" id="KW-0800">Toxin</keyword>
<sequence length="1667" mass="180190">MTEAAGGAGRLGPESQRVIHSGVTPLMLSCQNANELEVKPILQRKVLQTFPNPEAVTVRDRTGKTALHYCAENLSTACADLLLQFNPGLLNVQDEDGYTALHFAVISGNRTMTMYLIDKGADINCVDNERHTCVHWATVCGELDLLSMLVDLGADPSTADVNGAHPLHYAAQMCAPNSEMGNDVATALHVLRKLIAFGVSVHAEDQDGRQALLWAASGETLPSKTYCATASSDAILELVNAGADVHAADKDGLTALHCAASRGQAECVETLLSLCGASVDVVDLNGCSPLFYSVSLGHADCTALLLKHGAQPNLQDHKGRTASHCGASKGQLETLKILFHNGANLWVRNAKGDMPLHDAVYSGRRELVRWMLEHQASSVNATNKSGKTALHIAALSDSIEMCKVLMDFGATVNPVMRTNKSVLMTPLDAALSKGNSAVAKYLVLHGALPFSKITDVHDVESWLQHNFIQSDPDESVDRDTVDKLSCRTRRTGLRTMEERAAKSMDASLAHTDSGYYDTSKSQDPNVTNVQVLLNSPQIPRKDQVLVSKTVQDGTRSIITNVYLGNLGLAHLEGETDQISVDPSKSHVVRDENENVLIGQRGYSEIILDKSQEISASENLKVDHERNIIRKMSSAETLNVADENYRVEGDNEVDEGSAYEENSLKGPPAEKMQLGGDLDKNTPPRATSSPKSTPAVFTTLLLTGAVSISEEIGGDITELRDSNTSPIAWNAPRSDQTGEQVAVTGDAVSSPTYAKCESAGVQTQGQSQKDAQCSPVQQSVKVDGEAMTDLTMESIKTPDARRTHQDDTDLTRPRKVFRKIHDLESLAARQPQNEDVIKTVGDSIRRYRLEHKLFSELQELKRNQIRSNQTNENVLVKRMVDHFRHEVLAPGMRDYTGSYTFREFEKYLYGQLRDVSAANDDYSSAPSSSVSPMDPAFGRSQASSSGPSSFQTVTLPSVHRPAVTPQRSPSPPPKQTAFGSSRKIKPAEKRILEETPISAQAVSATQKRILPRIGQYQDDATSRATAAAPLESSKMVADNRSRRSLGLKPPSKPTLPRYRSSSVGKPDEIDAVETKTSPEEAGDNKTNIKEASLAATKTAKGTEYEKQGALRSQKITLGKRTQLQSSKPPSANAAATASKDGGPDGDPREAKAEIGARTKRTELPTRKTRSLSRKRPGSERDVEKDEPKSKSEERKPFSYLRKNGGKQSYSKIGEEYKQPPLRKSKDSSHASGSKPSSEAASSATDSDANAHASVTTAATVSAKSSKSRSAKASSKIIAGSDAAKSAMFPYVVSGDEESSQQSPTIGGEGQTDAAAQKDPRECPKSQQIEAHSRVTSTAASTRAAATSSEGRPEAETKPCSKPAARSQLSKKMTDSQKKSSAVTGGLRQEREEIKEVRVEELNTANTTSSTGVATTPVESTREEIVTVELKRQGLKGREAHGDEHDGLRNANLRSREDRNPDDADIKKKEVDEIATNQESSSRGAQPKEATTASARKKRAQWNKSGDLAVVPKESVEEAPAPNPGESIRSETSRSSAKVVRGILGEDIDPEDLVTLEMIPNDGGGGATAIKRKDSLVRTIKVRDIIEAADNDDLVIRQSELRATNVTSPSSASAASDEEMVEFVVRHGREKNIFWLPASRITQDRKWQVTFVVAKTGQSAEGSEKQNNG</sequence>
<feature type="repeat" description="ANK" evidence="8">
    <location>
        <begin position="96"/>
        <end position="128"/>
    </location>
</feature>
<evidence type="ECO:0000256" key="2">
    <source>
        <dbReference type="ARBA" id="ARBA00022483"/>
    </source>
</evidence>
<accession>A0AAJ7SHI1</accession>
<feature type="compositionally biased region" description="Low complexity" evidence="9">
    <location>
        <begin position="1229"/>
        <end position="1263"/>
    </location>
</feature>
<feature type="repeat" description="ANK" evidence="8">
    <location>
        <begin position="129"/>
        <end position="161"/>
    </location>
</feature>
<keyword evidence="5" id="KW-0638">Presynaptic neurotoxin</keyword>
<evidence type="ECO:0000256" key="3">
    <source>
        <dbReference type="ARBA" id="ARBA00022537"/>
    </source>
</evidence>
<dbReference type="RefSeq" id="XP_028968873.1">
    <property type="nucleotide sequence ID" value="XM_029113040.1"/>
</dbReference>
<keyword evidence="2" id="KW-0268">Exocytosis</keyword>
<evidence type="ECO:0000256" key="4">
    <source>
        <dbReference type="ARBA" id="ARBA00022737"/>
    </source>
</evidence>
<dbReference type="SMART" id="SM00248">
    <property type="entry name" value="ANK"/>
    <property type="match status" value="12"/>
</dbReference>
<evidence type="ECO:0000256" key="8">
    <source>
        <dbReference type="PROSITE-ProRule" id="PRU00023"/>
    </source>
</evidence>
<organism evidence="10 11">
    <name type="scientific">Galendromus occidentalis</name>
    <name type="common">western predatory mite</name>
    <dbReference type="NCBI Taxonomy" id="34638"/>
    <lineage>
        <taxon>Eukaryota</taxon>
        <taxon>Metazoa</taxon>
        <taxon>Ecdysozoa</taxon>
        <taxon>Arthropoda</taxon>
        <taxon>Chelicerata</taxon>
        <taxon>Arachnida</taxon>
        <taxon>Acari</taxon>
        <taxon>Parasitiformes</taxon>
        <taxon>Mesostigmata</taxon>
        <taxon>Gamasina</taxon>
        <taxon>Phytoseioidea</taxon>
        <taxon>Phytoseiidae</taxon>
        <taxon>Typhlodrominae</taxon>
        <taxon>Galendromus</taxon>
    </lineage>
</organism>
<dbReference type="PANTHER" id="PTHR24123">
    <property type="entry name" value="ANKYRIN REPEAT-CONTAINING"/>
    <property type="match status" value="1"/>
</dbReference>
<feature type="compositionally biased region" description="Basic and acidic residues" evidence="9">
    <location>
        <begin position="1211"/>
        <end position="1227"/>
    </location>
</feature>
<evidence type="ECO:0000313" key="10">
    <source>
        <dbReference type="Proteomes" id="UP000694867"/>
    </source>
</evidence>
<proteinExistence type="predicted"/>
<dbReference type="PROSITE" id="PS50088">
    <property type="entry name" value="ANK_REPEAT"/>
    <property type="match status" value="7"/>
</dbReference>
<dbReference type="SUPFAM" id="SSF48403">
    <property type="entry name" value="Ankyrin repeat"/>
    <property type="match status" value="2"/>
</dbReference>
<comment type="subcellular location">
    <subcellularLocation>
        <location evidence="1">Target cell membrane</location>
    </subcellularLocation>
</comment>
<dbReference type="InterPro" id="IPR002110">
    <property type="entry name" value="Ankyrin_rpt"/>
</dbReference>
<evidence type="ECO:0000256" key="5">
    <source>
        <dbReference type="ARBA" id="ARBA00023028"/>
    </source>
</evidence>
<feature type="compositionally biased region" description="Basic and acidic residues" evidence="9">
    <location>
        <begin position="1386"/>
        <end position="1399"/>
    </location>
</feature>
<feature type="region of interest" description="Disordered" evidence="9">
    <location>
        <begin position="918"/>
        <end position="983"/>
    </location>
</feature>
<evidence type="ECO:0000256" key="6">
    <source>
        <dbReference type="ARBA" id="ARBA00023043"/>
    </source>
</evidence>
<keyword evidence="7" id="KW-0472">Membrane</keyword>
<dbReference type="PROSITE" id="PS50297">
    <property type="entry name" value="ANK_REP_REGION"/>
    <property type="match status" value="6"/>
</dbReference>
<feature type="repeat" description="ANK" evidence="8">
    <location>
        <begin position="285"/>
        <end position="317"/>
    </location>
</feature>
<evidence type="ECO:0000256" key="1">
    <source>
        <dbReference type="ARBA" id="ARBA00004175"/>
    </source>
</evidence>
<feature type="compositionally biased region" description="Basic and acidic residues" evidence="9">
    <location>
        <begin position="1418"/>
        <end position="1470"/>
    </location>
</feature>
<dbReference type="InterPro" id="IPR036770">
    <property type="entry name" value="Ankyrin_rpt-contain_sf"/>
</dbReference>
<feature type="compositionally biased region" description="Polar residues" evidence="9">
    <location>
        <begin position="1401"/>
        <end position="1417"/>
    </location>
</feature>
<feature type="region of interest" description="Disordered" evidence="9">
    <location>
        <begin position="1019"/>
        <end position="1536"/>
    </location>
</feature>
<keyword evidence="7" id="KW-1053">Target membrane</keyword>
<dbReference type="PANTHER" id="PTHR24123:SF33">
    <property type="entry name" value="PROTEIN HOS4"/>
    <property type="match status" value="1"/>
</dbReference>
<feature type="compositionally biased region" description="Low complexity" evidence="9">
    <location>
        <begin position="1269"/>
        <end position="1285"/>
    </location>
</feature>
<dbReference type="GO" id="GO:0044218">
    <property type="term" value="C:other organism cell membrane"/>
    <property type="evidence" value="ECO:0007669"/>
    <property type="project" value="UniProtKB-KW"/>
</dbReference>
<feature type="compositionally biased region" description="Basic residues" evidence="9">
    <location>
        <begin position="1165"/>
        <end position="1174"/>
    </location>
</feature>
<dbReference type="KEGG" id="goe:100897866"/>
<evidence type="ECO:0000313" key="11">
    <source>
        <dbReference type="RefSeq" id="XP_028968873.1"/>
    </source>
</evidence>
<feature type="compositionally biased region" description="Basic and acidic residues" evidence="9">
    <location>
        <begin position="1175"/>
        <end position="1195"/>
    </location>
</feature>
<keyword evidence="10" id="KW-1185">Reference proteome</keyword>
<keyword evidence="5" id="KW-0528">Neurotoxin</keyword>
<keyword evidence="6 8" id="KW-0040">ANK repeat</keyword>
<feature type="compositionally biased region" description="Low complexity" evidence="9">
    <location>
        <begin position="1332"/>
        <end position="1347"/>
    </location>
</feature>
<feature type="compositionally biased region" description="Polar residues" evidence="9">
    <location>
        <begin position="1112"/>
        <end position="1134"/>
    </location>
</feature>
<feature type="repeat" description="ANK" evidence="8">
    <location>
        <begin position="251"/>
        <end position="284"/>
    </location>
</feature>
<feature type="compositionally biased region" description="Polar residues" evidence="9">
    <location>
        <begin position="683"/>
        <end position="692"/>
    </location>
</feature>
<dbReference type="Pfam" id="PF12796">
    <property type="entry name" value="Ank_2"/>
    <property type="match status" value="3"/>
</dbReference>
<gene>
    <name evidence="11" type="primary">LOC100897866</name>
</gene>
<dbReference type="Gene3D" id="1.25.40.20">
    <property type="entry name" value="Ankyrin repeat-containing domain"/>
    <property type="match status" value="3"/>
</dbReference>
<feature type="compositionally biased region" description="Basic and acidic residues" evidence="9">
    <location>
        <begin position="1064"/>
        <end position="1087"/>
    </location>
</feature>
<feature type="repeat" description="ANK" evidence="8">
    <location>
        <begin position="318"/>
        <end position="350"/>
    </location>
</feature>
<feature type="compositionally biased region" description="Basic and acidic residues" evidence="9">
    <location>
        <begin position="1140"/>
        <end position="1164"/>
    </location>
</feature>
<name>A0AAJ7SHI1_9ACAR</name>
<feature type="compositionally biased region" description="Low complexity" evidence="9">
    <location>
        <begin position="918"/>
        <end position="948"/>
    </location>
</feature>
<feature type="repeat" description="ANK" evidence="8">
    <location>
        <begin position="385"/>
        <end position="417"/>
    </location>
</feature>
<keyword evidence="4" id="KW-0677">Repeat</keyword>
<dbReference type="InterPro" id="IPR051165">
    <property type="entry name" value="Multifunctional_ANK_Repeat"/>
</dbReference>
<keyword evidence="3" id="KW-1052">Target cell membrane</keyword>
<protein>
    <submittedName>
        <fullName evidence="11">LOW QUALITY PROTEIN: uncharacterized protein LOC100897866</fullName>
    </submittedName>
</protein>
<dbReference type="GO" id="GO:0044231">
    <property type="term" value="C:host cell presynaptic membrane"/>
    <property type="evidence" value="ECO:0007669"/>
    <property type="project" value="UniProtKB-KW"/>
</dbReference>
<feature type="compositionally biased region" description="Polar residues" evidence="9">
    <location>
        <begin position="1473"/>
        <end position="1492"/>
    </location>
</feature>
<dbReference type="GeneID" id="100897866"/>